<evidence type="ECO:0000259" key="5">
    <source>
        <dbReference type="PROSITE" id="PS01180"/>
    </source>
</evidence>
<keyword evidence="4" id="KW-0732">Signal</keyword>
<dbReference type="GO" id="GO:0005886">
    <property type="term" value="C:plasma membrane"/>
    <property type="evidence" value="ECO:0007669"/>
    <property type="project" value="TreeGrafter"/>
</dbReference>
<dbReference type="EMBL" id="JBBCAQ010000034">
    <property type="protein sequence ID" value="KAK7580025.1"/>
    <property type="molecule type" value="Genomic_DNA"/>
</dbReference>
<feature type="chain" id="PRO_5042942661" description="CUB domain-containing protein" evidence="4">
    <location>
        <begin position="18"/>
        <end position="969"/>
    </location>
</feature>
<evidence type="ECO:0000313" key="6">
    <source>
        <dbReference type="EMBL" id="KAK7580025.1"/>
    </source>
</evidence>
<dbReference type="FunFam" id="2.60.120.290:FF:000065">
    <property type="entry name" value="Uncharacterized protein, isoform E"/>
    <property type="match status" value="1"/>
</dbReference>
<evidence type="ECO:0000256" key="4">
    <source>
        <dbReference type="SAM" id="SignalP"/>
    </source>
</evidence>
<comment type="caution">
    <text evidence="6">The sequence shown here is derived from an EMBL/GenBank/DDBJ whole genome shotgun (WGS) entry which is preliminary data.</text>
</comment>
<dbReference type="SUPFAM" id="SSF49854">
    <property type="entry name" value="Spermadhesin, CUB domain"/>
    <property type="match status" value="1"/>
</dbReference>
<dbReference type="InterPro" id="IPR000859">
    <property type="entry name" value="CUB_dom"/>
</dbReference>
<dbReference type="Gene3D" id="2.60.120.290">
    <property type="entry name" value="Spermadhesin, CUB domain"/>
    <property type="match status" value="2"/>
</dbReference>
<name>A0AAN9TC08_9HEMI</name>
<comment type="caution">
    <text evidence="2">Lacks conserved residue(s) required for the propagation of feature annotation.</text>
</comment>
<dbReference type="CDD" id="cd00112">
    <property type="entry name" value="LDLa"/>
    <property type="match status" value="1"/>
</dbReference>
<accession>A0AAN9TC08</accession>
<dbReference type="SMART" id="SM00192">
    <property type="entry name" value="LDLa"/>
    <property type="match status" value="1"/>
</dbReference>
<feature type="transmembrane region" description="Helical" evidence="3">
    <location>
        <begin position="920"/>
        <end position="945"/>
    </location>
</feature>
<feature type="signal peptide" evidence="4">
    <location>
        <begin position="1"/>
        <end position="17"/>
    </location>
</feature>
<dbReference type="InterPro" id="IPR053207">
    <property type="entry name" value="Non-NMDA_GluR_Accessory"/>
</dbReference>
<dbReference type="Pfam" id="PF00431">
    <property type="entry name" value="CUB"/>
    <property type="match status" value="1"/>
</dbReference>
<proteinExistence type="predicted"/>
<dbReference type="PANTHER" id="PTHR47537">
    <property type="entry name" value="CUBILIN"/>
    <property type="match status" value="1"/>
</dbReference>
<dbReference type="SMART" id="SM00042">
    <property type="entry name" value="CUB"/>
    <property type="match status" value="1"/>
</dbReference>
<keyword evidence="3" id="KW-1133">Transmembrane helix</keyword>
<gene>
    <name evidence="6" type="ORF">V9T40_000654</name>
</gene>
<evidence type="ECO:0000256" key="1">
    <source>
        <dbReference type="ARBA" id="ARBA00023157"/>
    </source>
</evidence>
<keyword evidence="1" id="KW-1015">Disulfide bond</keyword>
<evidence type="ECO:0000256" key="2">
    <source>
        <dbReference type="PROSITE-ProRule" id="PRU00059"/>
    </source>
</evidence>
<feature type="domain" description="CUB" evidence="5">
    <location>
        <begin position="199"/>
        <end position="348"/>
    </location>
</feature>
<dbReference type="Proteomes" id="UP001367676">
    <property type="component" value="Unassembled WGS sequence"/>
</dbReference>
<keyword evidence="7" id="KW-1185">Reference proteome</keyword>
<evidence type="ECO:0000313" key="7">
    <source>
        <dbReference type="Proteomes" id="UP001367676"/>
    </source>
</evidence>
<reference evidence="6 7" key="1">
    <citation type="submission" date="2024-03" db="EMBL/GenBank/DDBJ databases">
        <title>Adaptation during the transition from Ophiocordyceps entomopathogen to insect associate is accompanied by gene loss and intensified selection.</title>
        <authorList>
            <person name="Ward C.M."/>
            <person name="Onetto C.A."/>
            <person name="Borneman A.R."/>
        </authorList>
    </citation>
    <scope>NUCLEOTIDE SEQUENCE [LARGE SCALE GENOMIC DNA]</scope>
    <source>
        <strain evidence="6">AWRI1</strain>
        <tissue evidence="6">Single Adult Female</tissue>
    </source>
</reference>
<dbReference type="CDD" id="cd00041">
    <property type="entry name" value="CUB"/>
    <property type="match status" value="1"/>
</dbReference>
<dbReference type="InterPro" id="IPR035914">
    <property type="entry name" value="Sperma_CUB_dom_sf"/>
</dbReference>
<keyword evidence="3" id="KW-0812">Transmembrane</keyword>
<organism evidence="6 7">
    <name type="scientific">Parthenolecanium corni</name>
    <dbReference type="NCBI Taxonomy" id="536013"/>
    <lineage>
        <taxon>Eukaryota</taxon>
        <taxon>Metazoa</taxon>
        <taxon>Ecdysozoa</taxon>
        <taxon>Arthropoda</taxon>
        <taxon>Hexapoda</taxon>
        <taxon>Insecta</taxon>
        <taxon>Pterygota</taxon>
        <taxon>Neoptera</taxon>
        <taxon>Paraneoptera</taxon>
        <taxon>Hemiptera</taxon>
        <taxon>Sternorrhyncha</taxon>
        <taxon>Coccoidea</taxon>
        <taxon>Coccidae</taxon>
        <taxon>Parthenolecanium</taxon>
    </lineage>
</organism>
<dbReference type="InterPro" id="IPR056707">
    <property type="entry name" value="DUF7805"/>
</dbReference>
<sequence>MLAVADAILSVTRFILASTTFPCNRTYYGDVGITYEMEIHRPKIDQLPFVCSLTFNADGNSYGDIVQITFSRFTLGRFHSFTGSMGCQDGEMQISESERPVTGGGWCGSAIKPTHYFSESSSVKVTIKLHKLPDDNDDYNYDIKIIYRMLPRKDSVIRYGGWYFDRHQTWNNSVGMAVTKHQSPSSRFFLGDLISGTYCSRIFSDCDRNECRLQSPNFPGLYPRNLTCYYAVRQHPVPPNKHALISIKQKNGQLLSIQSIQYAENKHETNLKFWQECDAVQDYVTIYDGYTTRDPILLKFCGGGSALPEVISSGPEILVEFSTSPFGTMLNPTHLLPLHGFQLQVQVHFVDRNSSLYTPNKRCEFWIQGSGNGVLESPKHTLPPNTTCLYHLQGLEPGSTPPAKYQDYSRRKTHSRFQIWLSVLKFHGTGLMDTPTSIKEEKDCRTQLQIWDANIRDTSLCNGYCRTDYQNGSHLNEKLLARYCKNLMPRSCEHSLLERSSSRPCSLSESFLSTKNALTLEMKGFESTALRPVSFRALYEFVDLYQDGEPWIGGPCNRKFPSRTSASPSTAYSFSSPRNVFLYGRGGSSNLSCTYRFEGQKGEKVKITIKKLFFANRTDCQTRRNPDSKYVQCVGNATASLAFFEVPFKEAYPLAKDCLCSKMESLLPFTYTSTSHVVDLEFVVARMNFTEDYRHFFTEGTYEFFRSAICVEQRVVSGSSGELVFKSPNRTPVEVNCENQAWLIKPQGEHFLYVKMHGVIIPGSEQKVGNVSAEVPCSTANRVVVYSGKSVYALVCPLPIPSQRHHIVEVFSEGWIIGTNAPQSTSQWVRYLAENQSKNIVIEFLPFESGMYKLSWLEIAKRRLVLPPIGLSFVQEECFHRCPELNGCINSSLWCDGIEHCPSGYDESIRHCFFLFQMPALYVIIVLSSISLISCGTTVVCYRYYKHQFALQSLPNDTEAIFGPGEVIC</sequence>
<protein>
    <recommendedName>
        <fullName evidence="5">CUB domain-containing protein</fullName>
    </recommendedName>
</protein>
<dbReference type="AlphaFoldDB" id="A0AAN9TC08"/>
<evidence type="ECO:0000256" key="3">
    <source>
        <dbReference type="SAM" id="Phobius"/>
    </source>
</evidence>
<dbReference type="PROSITE" id="PS01180">
    <property type="entry name" value="CUB"/>
    <property type="match status" value="1"/>
</dbReference>
<dbReference type="Pfam" id="PF25090">
    <property type="entry name" value="DUF7805"/>
    <property type="match status" value="1"/>
</dbReference>
<keyword evidence="3" id="KW-0472">Membrane</keyword>
<dbReference type="PANTHER" id="PTHR47537:SF4">
    <property type="entry name" value="GH12701P"/>
    <property type="match status" value="1"/>
</dbReference>
<dbReference type="InterPro" id="IPR002172">
    <property type="entry name" value="LDrepeatLR_classA_rpt"/>
</dbReference>